<gene>
    <name evidence="6" type="ORF">LAESUDRAFT_708404</name>
</gene>
<dbReference type="GO" id="GO:0016604">
    <property type="term" value="C:nuclear body"/>
    <property type="evidence" value="ECO:0007669"/>
    <property type="project" value="TreeGrafter"/>
</dbReference>
<organism evidence="6 7">
    <name type="scientific">Laetiporus sulphureus 93-53</name>
    <dbReference type="NCBI Taxonomy" id="1314785"/>
    <lineage>
        <taxon>Eukaryota</taxon>
        <taxon>Fungi</taxon>
        <taxon>Dikarya</taxon>
        <taxon>Basidiomycota</taxon>
        <taxon>Agaricomycotina</taxon>
        <taxon>Agaricomycetes</taxon>
        <taxon>Polyporales</taxon>
        <taxon>Laetiporus</taxon>
    </lineage>
</organism>
<feature type="domain" description="RecQ mediated genome instability protein 1 OB-fold" evidence="4">
    <location>
        <begin position="70"/>
        <end position="204"/>
    </location>
</feature>
<dbReference type="InterPro" id="IPR042470">
    <property type="entry name" value="RMI1_N_C_sf"/>
</dbReference>
<reference evidence="6 7" key="1">
    <citation type="journal article" date="2016" name="Mol. Biol. Evol.">
        <title>Comparative Genomics of Early-Diverging Mushroom-Forming Fungi Provides Insights into the Origins of Lignocellulose Decay Capabilities.</title>
        <authorList>
            <person name="Nagy L.G."/>
            <person name="Riley R."/>
            <person name="Tritt A."/>
            <person name="Adam C."/>
            <person name="Daum C."/>
            <person name="Floudas D."/>
            <person name="Sun H."/>
            <person name="Yadav J.S."/>
            <person name="Pangilinan J."/>
            <person name="Larsson K.H."/>
            <person name="Matsuura K."/>
            <person name="Barry K."/>
            <person name="Labutti K."/>
            <person name="Kuo R."/>
            <person name="Ohm R.A."/>
            <person name="Bhattacharya S.S."/>
            <person name="Shirouzu T."/>
            <person name="Yoshinaga Y."/>
            <person name="Martin F.M."/>
            <person name="Grigoriev I.V."/>
            <person name="Hibbett D.S."/>
        </authorList>
    </citation>
    <scope>NUCLEOTIDE SEQUENCE [LARGE SCALE GENOMIC DNA]</scope>
    <source>
        <strain evidence="6 7">93-53</strain>
    </source>
</reference>
<dbReference type="SMART" id="SM01161">
    <property type="entry name" value="DUF1767"/>
    <property type="match status" value="1"/>
</dbReference>
<dbReference type="EMBL" id="KV427677">
    <property type="protein sequence ID" value="KZT00791.1"/>
    <property type="molecule type" value="Genomic_DNA"/>
</dbReference>
<dbReference type="RefSeq" id="XP_040758531.1">
    <property type="nucleotide sequence ID" value="XM_040906684.1"/>
</dbReference>
<feature type="region of interest" description="Disordered" evidence="3">
    <location>
        <begin position="349"/>
        <end position="379"/>
    </location>
</feature>
<dbReference type="PANTHER" id="PTHR14790:SF15">
    <property type="entry name" value="RECQ-MEDIATED GENOME INSTABILITY PROTEIN 1"/>
    <property type="match status" value="1"/>
</dbReference>
<feature type="compositionally biased region" description="Acidic residues" evidence="3">
    <location>
        <begin position="497"/>
        <end position="506"/>
    </location>
</feature>
<dbReference type="AlphaFoldDB" id="A0A165BDA5"/>
<evidence type="ECO:0000256" key="3">
    <source>
        <dbReference type="SAM" id="MobiDB-lite"/>
    </source>
</evidence>
<sequence>MAPPIQIAIWLKRTYPQPSVDSEWLDGCYSWIESEFHFDPASQMQDIIRIVDMQLLESDLTDSMVAGTGLPRNVVDLQNTVIRGPILVQIISITDIGNSAFSLQSVRQARLERADMAGLARAEDEEDEGPIPSYPRSMLRFQLSDGSTTLQAIEYRRLPELVLGETKLGYKMILKNVSIRGGIALLEPKCVIMKGHQCADLDALQDRDFARGLRVRLGKPDDPALEEPQPKPEAALAVRQTMPIAAPSQAGGAGSIRSPFRELSEALLPPIAGPSGTRHDDEDAPLRRRKLPSRIQRSPSPNPMPQSQTNEPTKSRFFSTLAPGPELNNPFAALARERVFSPPRQPLVVVSDSSNDENDENDWQVSGTGTTRSAAGPSRAAQAILEPAPASSSSDYGYEDVDDALLREMERQEALVDDEETQLTQTRAPSTTLVGTVATFSQRTVTSIQPAVDPRMSASASVFTPGAGPSSTGAPGDSSSSINATGGVERVGPDVITIDDSEEDDKENVPVLARRVRRRVARLPASRSEGDVIELSD</sequence>
<evidence type="ECO:0000256" key="2">
    <source>
        <dbReference type="ARBA" id="ARBA00018987"/>
    </source>
</evidence>
<feature type="compositionally biased region" description="Low complexity" evidence="3">
    <location>
        <begin position="464"/>
        <end position="481"/>
    </location>
</feature>
<dbReference type="GO" id="GO:0000724">
    <property type="term" value="P:double-strand break repair via homologous recombination"/>
    <property type="evidence" value="ECO:0007669"/>
    <property type="project" value="TreeGrafter"/>
</dbReference>
<dbReference type="GO" id="GO:0000712">
    <property type="term" value="P:resolution of meiotic recombination intermediates"/>
    <property type="evidence" value="ECO:0007669"/>
    <property type="project" value="TreeGrafter"/>
</dbReference>
<feature type="compositionally biased region" description="Basic and acidic residues" evidence="3">
    <location>
        <begin position="277"/>
        <end position="286"/>
    </location>
</feature>
<dbReference type="PANTHER" id="PTHR14790">
    <property type="entry name" value="RECQ-MEDIATED GENOME INSTABILITY PROTEIN 1 RMI1"/>
    <property type="match status" value="1"/>
</dbReference>
<dbReference type="STRING" id="1314785.A0A165BDA5"/>
<feature type="region of interest" description="Disordered" evidence="3">
    <location>
        <begin position="268"/>
        <end position="316"/>
    </location>
</feature>
<evidence type="ECO:0000313" key="7">
    <source>
        <dbReference type="Proteomes" id="UP000076871"/>
    </source>
</evidence>
<dbReference type="InterPro" id="IPR013894">
    <property type="entry name" value="RMI1_OB"/>
</dbReference>
<comment type="similarity">
    <text evidence="1">Belongs to the RMI1 family.</text>
</comment>
<accession>A0A165BDA5</accession>
<dbReference type="InParanoid" id="A0A165BDA5"/>
<dbReference type="Pfam" id="PF21000">
    <property type="entry name" value="RMI1_N_N"/>
    <property type="match status" value="1"/>
</dbReference>
<dbReference type="Gene3D" id="2.40.50.770">
    <property type="entry name" value="RecQ-mediated genome instability protein Rmi1, C-terminal domain"/>
    <property type="match status" value="1"/>
</dbReference>
<evidence type="ECO:0000259" key="5">
    <source>
        <dbReference type="Pfam" id="PF21000"/>
    </source>
</evidence>
<feature type="domain" description="RMI1 N-terminal" evidence="5">
    <location>
        <begin position="11"/>
        <end position="63"/>
    </location>
</feature>
<evidence type="ECO:0000313" key="6">
    <source>
        <dbReference type="EMBL" id="KZT00791.1"/>
    </source>
</evidence>
<keyword evidence="7" id="KW-1185">Reference proteome</keyword>
<evidence type="ECO:0000259" key="4">
    <source>
        <dbReference type="Pfam" id="PF08585"/>
    </source>
</evidence>
<feature type="region of interest" description="Disordered" evidence="3">
    <location>
        <begin position="451"/>
        <end position="507"/>
    </location>
</feature>
<dbReference type="Proteomes" id="UP000076871">
    <property type="component" value="Unassembled WGS sequence"/>
</dbReference>
<feature type="compositionally biased region" description="Polar residues" evidence="3">
    <location>
        <begin position="295"/>
        <end position="316"/>
    </location>
</feature>
<name>A0A165BDA5_9APHY</name>
<proteinExistence type="inferred from homology"/>
<protein>
    <recommendedName>
        <fullName evidence="2">RecQ-mediated genome instability protein 1</fullName>
    </recommendedName>
</protein>
<dbReference type="InterPro" id="IPR049363">
    <property type="entry name" value="RMI1_N"/>
</dbReference>
<dbReference type="GO" id="GO:0031422">
    <property type="term" value="C:RecQ family helicase-topoisomerase III complex"/>
    <property type="evidence" value="ECO:0007669"/>
    <property type="project" value="TreeGrafter"/>
</dbReference>
<evidence type="ECO:0000256" key="1">
    <source>
        <dbReference type="ARBA" id="ARBA00006395"/>
    </source>
</evidence>
<dbReference type="Pfam" id="PF08585">
    <property type="entry name" value="RMI1_N_C"/>
    <property type="match status" value="1"/>
</dbReference>
<feature type="compositionally biased region" description="Polar residues" evidence="3">
    <location>
        <begin position="363"/>
        <end position="373"/>
    </location>
</feature>
<dbReference type="OrthoDB" id="341511at2759"/>
<dbReference type="GeneID" id="63823713"/>